<reference evidence="1" key="1">
    <citation type="submission" date="2025-08" db="UniProtKB">
        <authorList>
            <consortium name="Ensembl"/>
        </authorList>
    </citation>
    <scope>IDENTIFICATION</scope>
</reference>
<proteinExistence type="predicted"/>
<dbReference type="InParanoid" id="A0A672RLJ3"/>
<accession>A0A672RLJ3</accession>
<organism evidence="1 2">
    <name type="scientific">Sinocyclocheilus grahami</name>
    <name type="common">Dianchi golden-line fish</name>
    <name type="synonym">Barbus grahami</name>
    <dbReference type="NCBI Taxonomy" id="75366"/>
    <lineage>
        <taxon>Eukaryota</taxon>
        <taxon>Metazoa</taxon>
        <taxon>Chordata</taxon>
        <taxon>Craniata</taxon>
        <taxon>Vertebrata</taxon>
        <taxon>Euteleostomi</taxon>
        <taxon>Actinopterygii</taxon>
        <taxon>Neopterygii</taxon>
        <taxon>Teleostei</taxon>
        <taxon>Ostariophysi</taxon>
        <taxon>Cypriniformes</taxon>
        <taxon>Cyprinidae</taxon>
        <taxon>Cyprininae</taxon>
        <taxon>Sinocyclocheilus</taxon>
    </lineage>
</organism>
<dbReference type="Ensembl" id="ENSSGRT00000095254.1">
    <property type="protein sequence ID" value="ENSSGRP00000089499.1"/>
    <property type="gene ID" value="ENSSGRG00000044905.1"/>
</dbReference>
<evidence type="ECO:0000313" key="2">
    <source>
        <dbReference type="Proteomes" id="UP000472262"/>
    </source>
</evidence>
<reference evidence="1" key="2">
    <citation type="submission" date="2025-09" db="UniProtKB">
        <authorList>
            <consortium name="Ensembl"/>
        </authorList>
    </citation>
    <scope>IDENTIFICATION</scope>
</reference>
<name>A0A672RLJ3_SINGR</name>
<sequence length="95" mass="10932">METRRILMRSLAVAVVIASVIWTTTGEEILRFNQFFCLTVAAVSTAKVTDPIIDIRLQHESLPCVYESLLFLRCRHDDKLKQCLEFQKSLTVWSS</sequence>
<keyword evidence="2" id="KW-1185">Reference proteome</keyword>
<protein>
    <submittedName>
        <fullName evidence="1">Uncharacterized protein</fullName>
    </submittedName>
</protein>
<dbReference type="Proteomes" id="UP000472262">
    <property type="component" value="Unassembled WGS sequence"/>
</dbReference>
<evidence type="ECO:0000313" key="1">
    <source>
        <dbReference type="Ensembl" id="ENSSGRP00000089499.1"/>
    </source>
</evidence>
<dbReference type="AlphaFoldDB" id="A0A672RLJ3"/>